<comment type="caution">
    <text evidence="2">The sequence shown here is derived from an EMBL/GenBank/DDBJ whole genome shotgun (WGS) entry which is preliminary data.</text>
</comment>
<name>M3UMM2_GORML</name>
<sequence>MSTPDQDYTRQIVMNRASDIPDDVPTWAWTYGDRGRIALSTVSLWAGRPGAGKSTSARWFVAQVTRGTLAGCWLGQPTNVAYVAREESISYVVKPSLRAHGADLARVFFPEVEIRFDDGVRQTPVATADMDLLIEACRTNGVRLVVVDPLMSMIGGKADVNRNNEVRSHLEPWRQLAEKIDGVVVGIAHLNKSGNGDVVAGINGSSAFGEIARSVFGFAKDPDAENGERVMSQEKNSLGDESLALSYRIESTEIRTDSGRVAEVGRFVILGDSDKSVGDVLRDAGRPVEASDGPERTAASDWLSAYLGYQIRDSADAKRDGKAAGFSERTLQRARQDLGVAIDFDGRKSTWRLPSTHATGSPHVARGTGGTGQRVIETPGQSIGSDSKRPVPPVPRSTREHTGGTSQTPPGGITASTPGVTSRVQQILNRQEAE</sequence>
<evidence type="ECO:0000256" key="1">
    <source>
        <dbReference type="SAM" id="MobiDB-lite"/>
    </source>
</evidence>
<reference evidence="2 3" key="1">
    <citation type="submission" date="2013-02" db="EMBL/GenBank/DDBJ databases">
        <title>Whole genome shotgun sequence of Gordonia malaquae NBRC 108250.</title>
        <authorList>
            <person name="Yoshida I."/>
            <person name="Hosoyama A."/>
            <person name="Tsuchikane K."/>
            <person name="Ando Y."/>
            <person name="Baba S."/>
            <person name="Ohji S."/>
            <person name="Hamada M."/>
            <person name="Tamura T."/>
            <person name="Yamazoe A."/>
            <person name="Yamazaki S."/>
            <person name="Fujita N."/>
        </authorList>
    </citation>
    <scope>NUCLEOTIDE SEQUENCE [LARGE SCALE GENOMIC DNA]</scope>
    <source>
        <strain evidence="2 3">NBRC 108250</strain>
    </source>
</reference>
<accession>M3UMM2</accession>
<dbReference type="Proteomes" id="UP000035009">
    <property type="component" value="Unassembled WGS sequence"/>
</dbReference>
<dbReference type="Pfam" id="PF13481">
    <property type="entry name" value="AAA_25"/>
    <property type="match status" value="1"/>
</dbReference>
<dbReference type="Gene3D" id="3.40.50.300">
    <property type="entry name" value="P-loop containing nucleotide triphosphate hydrolases"/>
    <property type="match status" value="1"/>
</dbReference>
<feature type="region of interest" description="Disordered" evidence="1">
    <location>
        <begin position="350"/>
        <end position="434"/>
    </location>
</feature>
<dbReference type="SUPFAM" id="SSF52540">
    <property type="entry name" value="P-loop containing nucleoside triphosphate hydrolases"/>
    <property type="match status" value="1"/>
</dbReference>
<protein>
    <recommendedName>
        <fullName evidence="4">AAA+ ATPase domain-containing protein</fullName>
    </recommendedName>
</protein>
<dbReference type="RefSeq" id="WP_008380709.1">
    <property type="nucleotide sequence ID" value="NZ_BAOP01000029.1"/>
</dbReference>
<dbReference type="InterPro" id="IPR027417">
    <property type="entry name" value="P-loop_NTPase"/>
</dbReference>
<feature type="compositionally biased region" description="Polar residues" evidence="1">
    <location>
        <begin position="403"/>
        <end position="434"/>
    </location>
</feature>
<dbReference type="STRING" id="410332.SAMN04488550_1178"/>
<keyword evidence="3" id="KW-1185">Reference proteome</keyword>
<dbReference type="EMBL" id="BAOP01000029">
    <property type="protein sequence ID" value="GAC81160.1"/>
    <property type="molecule type" value="Genomic_DNA"/>
</dbReference>
<proteinExistence type="predicted"/>
<gene>
    <name evidence="2" type="ORF">GM1_029_00630</name>
</gene>
<evidence type="ECO:0000313" key="3">
    <source>
        <dbReference type="Proteomes" id="UP000035009"/>
    </source>
</evidence>
<dbReference type="AlphaFoldDB" id="M3UMM2"/>
<dbReference type="eggNOG" id="COG0467">
    <property type="taxonomic scope" value="Bacteria"/>
</dbReference>
<evidence type="ECO:0008006" key="4">
    <source>
        <dbReference type="Google" id="ProtNLM"/>
    </source>
</evidence>
<organism evidence="2 3">
    <name type="scientific">Gordonia malaquae NBRC 108250</name>
    <dbReference type="NCBI Taxonomy" id="1223542"/>
    <lineage>
        <taxon>Bacteria</taxon>
        <taxon>Bacillati</taxon>
        <taxon>Actinomycetota</taxon>
        <taxon>Actinomycetes</taxon>
        <taxon>Mycobacteriales</taxon>
        <taxon>Gordoniaceae</taxon>
        <taxon>Gordonia</taxon>
    </lineage>
</organism>
<evidence type="ECO:0000313" key="2">
    <source>
        <dbReference type="EMBL" id="GAC81160.1"/>
    </source>
</evidence>